<protein>
    <recommendedName>
        <fullName evidence="3">Ribosomal protein L5</fullName>
    </recommendedName>
</protein>
<evidence type="ECO:0000313" key="2">
    <source>
        <dbReference type="Proteomes" id="UP001362999"/>
    </source>
</evidence>
<comment type="caution">
    <text evidence="1">The sequence shown here is derived from an EMBL/GenBank/DDBJ whole genome shotgun (WGS) entry which is preliminary data.</text>
</comment>
<organism evidence="1 2">
    <name type="scientific">Favolaschia claudopus</name>
    <dbReference type="NCBI Taxonomy" id="2862362"/>
    <lineage>
        <taxon>Eukaryota</taxon>
        <taxon>Fungi</taxon>
        <taxon>Dikarya</taxon>
        <taxon>Basidiomycota</taxon>
        <taxon>Agaricomycotina</taxon>
        <taxon>Agaricomycetes</taxon>
        <taxon>Agaricomycetidae</taxon>
        <taxon>Agaricales</taxon>
        <taxon>Marasmiineae</taxon>
        <taxon>Mycenaceae</taxon>
        <taxon>Favolaschia</taxon>
    </lineage>
</organism>
<gene>
    <name evidence="1" type="ORF">R3P38DRAFT_2805879</name>
</gene>
<sequence>MYFYLPFTISDPFSNPFPPALLPPAGKLHVLELKPARLAARARLSPKRQIADNFGNSIFRWPASDVGEGASSRLRANGVVPFSKVASNSKIRFLGFRRVPTLYRFEYSVLRERECCANGFISPSDLNYPNVVQSYRKSTSDRKPTFHSKQPTYRIFVPQTSKTRLADFKFDLYTIQTISDHGVNGRFS</sequence>
<dbReference type="Proteomes" id="UP001362999">
    <property type="component" value="Unassembled WGS sequence"/>
</dbReference>
<dbReference type="EMBL" id="JAWWNJ010000132">
    <property type="protein sequence ID" value="KAK6985149.1"/>
    <property type="molecule type" value="Genomic_DNA"/>
</dbReference>
<evidence type="ECO:0000313" key="1">
    <source>
        <dbReference type="EMBL" id="KAK6985149.1"/>
    </source>
</evidence>
<proteinExistence type="predicted"/>
<name>A0AAV9ZLU5_9AGAR</name>
<dbReference type="AlphaFoldDB" id="A0AAV9ZLU5"/>
<evidence type="ECO:0008006" key="3">
    <source>
        <dbReference type="Google" id="ProtNLM"/>
    </source>
</evidence>
<reference evidence="1 2" key="1">
    <citation type="journal article" date="2024" name="J Genomics">
        <title>Draft genome sequencing and assembly of Favolaschia claudopus CIRM-BRFM 2984 isolated from oak limbs.</title>
        <authorList>
            <person name="Navarro D."/>
            <person name="Drula E."/>
            <person name="Chaduli D."/>
            <person name="Cazenave R."/>
            <person name="Ahrendt S."/>
            <person name="Wang J."/>
            <person name="Lipzen A."/>
            <person name="Daum C."/>
            <person name="Barry K."/>
            <person name="Grigoriev I.V."/>
            <person name="Favel A."/>
            <person name="Rosso M.N."/>
            <person name="Martin F."/>
        </authorList>
    </citation>
    <scope>NUCLEOTIDE SEQUENCE [LARGE SCALE GENOMIC DNA]</scope>
    <source>
        <strain evidence="1 2">CIRM-BRFM 2984</strain>
    </source>
</reference>
<keyword evidence="2" id="KW-1185">Reference proteome</keyword>
<accession>A0AAV9ZLU5</accession>